<dbReference type="FunFam" id="3.90.870.10:FF:000001">
    <property type="entry name" value="Riboflavin biosynthesis protein RibBA"/>
    <property type="match status" value="1"/>
</dbReference>
<protein>
    <recommendedName>
        <fullName evidence="10">GTP cyclohydrolase II domain-containing protein</fullName>
    </recommendedName>
</protein>
<evidence type="ECO:0000256" key="1">
    <source>
        <dbReference type="ARBA" id="ARBA00001936"/>
    </source>
</evidence>
<dbReference type="GO" id="GO:0003935">
    <property type="term" value="F:GTP cyclohydrolase II activity"/>
    <property type="evidence" value="ECO:0007669"/>
    <property type="project" value="TreeGrafter"/>
</dbReference>
<dbReference type="PANTHER" id="PTHR21327:SF18">
    <property type="entry name" value="3,4-DIHYDROXY-2-BUTANONE 4-PHOSPHATE SYNTHASE"/>
    <property type="match status" value="1"/>
</dbReference>
<dbReference type="GO" id="GO:0009231">
    <property type="term" value="P:riboflavin biosynthetic process"/>
    <property type="evidence" value="ECO:0007669"/>
    <property type="project" value="UniProtKB-UniPathway"/>
</dbReference>
<dbReference type="Pfam" id="PF00926">
    <property type="entry name" value="DHBP_synthase"/>
    <property type="match status" value="1"/>
</dbReference>
<dbReference type="GO" id="GO:0008686">
    <property type="term" value="F:3,4-dihydroxy-2-butanone-4-phosphate synthase activity"/>
    <property type="evidence" value="ECO:0007669"/>
    <property type="project" value="InterPro"/>
</dbReference>
<feature type="non-terminal residue" evidence="9">
    <location>
        <position position="230"/>
    </location>
</feature>
<dbReference type="Gene3D" id="3.90.870.10">
    <property type="entry name" value="DHBP synthase"/>
    <property type="match status" value="1"/>
</dbReference>
<dbReference type="InterPro" id="IPR017945">
    <property type="entry name" value="DHBP_synth_RibB-like_a/b_dom"/>
</dbReference>
<sequence>MYILVDDENRENEGDLVFSASDVNSQKINFMAKYGRGLICLTLNSNQSKRLGLNYMAPVNQSRNKTAFTISIEAKKGITTGISAKDRAKTIKIATKRNANKKDIVSPGHVFPIISKDGGVLIRAGHTEASIDIAKLSKKIPAAVICEIMNEDGTMAKGDDLFKFAKKHKLKIAKIEDLISYRLKKEKLIKLKKTSEIKVQNQIYKIMVFENLLDGSEHFALIKGKIKKGI</sequence>
<keyword evidence="7" id="KW-0464">Manganese</keyword>
<dbReference type="GO" id="GO:0046872">
    <property type="term" value="F:metal ion binding"/>
    <property type="evidence" value="ECO:0007669"/>
    <property type="project" value="UniProtKB-KW"/>
</dbReference>
<organism evidence="9">
    <name type="scientific">marine metagenome</name>
    <dbReference type="NCBI Taxonomy" id="408172"/>
    <lineage>
        <taxon>unclassified sequences</taxon>
        <taxon>metagenomes</taxon>
        <taxon>ecological metagenomes</taxon>
    </lineage>
</organism>
<evidence type="ECO:0000256" key="3">
    <source>
        <dbReference type="ARBA" id="ARBA00005104"/>
    </source>
</evidence>
<keyword evidence="8" id="KW-0456">Lyase</keyword>
<accession>A0A382LYT6</accession>
<dbReference type="GO" id="GO:0005829">
    <property type="term" value="C:cytosol"/>
    <property type="evidence" value="ECO:0007669"/>
    <property type="project" value="TreeGrafter"/>
</dbReference>
<evidence type="ECO:0000256" key="6">
    <source>
        <dbReference type="ARBA" id="ARBA00022842"/>
    </source>
</evidence>
<evidence type="ECO:0000256" key="5">
    <source>
        <dbReference type="ARBA" id="ARBA00022723"/>
    </source>
</evidence>
<comment type="cofactor">
    <cofactor evidence="2">
        <name>Mg(2+)</name>
        <dbReference type="ChEBI" id="CHEBI:18420"/>
    </cofactor>
</comment>
<keyword evidence="5" id="KW-0479">Metal-binding</keyword>
<evidence type="ECO:0000256" key="7">
    <source>
        <dbReference type="ARBA" id="ARBA00023211"/>
    </source>
</evidence>
<dbReference type="SUPFAM" id="SSF55821">
    <property type="entry name" value="YrdC/RibB"/>
    <property type="match status" value="1"/>
</dbReference>
<reference evidence="9" key="1">
    <citation type="submission" date="2018-05" db="EMBL/GenBank/DDBJ databases">
        <authorList>
            <person name="Lanie J.A."/>
            <person name="Ng W.-L."/>
            <person name="Kazmierczak K.M."/>
            <person name="Andrzejewski T.M."/>
            <person name="Davidsen T.M."/>
            <person name="Wayne K.J."/>
            <person name="Tettelin H."/>
            <person name="Glass J.I."/>
            <person name="Rusch D."/>
            <person name="Podicherti R."/>
            <person name="Tsui H.-C.T."/>
            <person name="Winkler M.E."/>
        </authorList>
    </citation>
    <scope>NUCLEOTIDE SEQUENCE</scope>
</reference>
<dbReference type="UniPathway" id="UPA00275"/>
<comment type="cofactor">
    <cofactor evidence="1">
        <name>Mn(2+)</name>
        <dbReference type="ChEBI" id="CHEBI:29035"/>
    </cofactor>
</comment>
<dbReference type="InterPro" id="IPR000422">
    <property type="entry name" value="DHBP_synthase_RibB"/>
</dbReference>
<name>A0A382LYT6_9ZZZZ</name>
<dbReference type="AlphaFoldDB" id="A0A382LYT6"/>
<gene>
    <name evidence="9" type="ORF">METZ01_LOCUS293729</name>
</gene>
<evidence type="ECO:0000256" key="4">
    <source>
        <dbReference type="ARBA" id="ARBA00022619"/>
    </source>
</evidence>
<proteinExistence type="predicted"/>
<evidence type="ECO:0000256" key="2">
    <source>
        <dbReference type="ARBA" id="ARBA00001946"/>
    </source>
</evidence>
<comment type="pathway">
    <text evidence="3">Cofactor biosynthesis; riboflavin biosynthesis.</text>
</comment>
<evidence type="ECO:0000313" key="9">
    <source>
        <dbReference type="EMBL" id="SVC40875.1"/>
    </source>
</evidence>
<evidence type="ECO:0000256" key="8">
    <source>
        <dbReference type="ARBA" id="ARBA00023239"/>
    </source>
</evidence>
<keyword evidence="4" id="KW-0686">Riboflavin biosynthesis</keyword>
<keyword evidence="6" id="KW-0460">Magnesium</keyword>
<dbReference type="NCBIfam" id="TIGR00506">
    <property type="entry name" value="ribB"/>
    <property type="match status" value="1"/>
</dbReference>
<evidence type="ECO:0008006" key="10">
    <source>
        <dbReference type="Google" id="ProtNLM"/>
    </source>
</evidence>
<dbReference type="EMBL" id="UINC01089625">
    <property type="protein sequence ID" value="SVC40875.1"/>
    <property type="molecule type" value="Genomic_DNA"/>
</dbReference>
<dbReference type="PANTHER" id="PTHR21327">
    <property type="entry name" value="GTP CYCLOHYDROLASE II-RELATED"/>
    <property type="match status" value="1"/>
</dbReference>